<dbReference type="InterPro" id="IPR051199">
    <property type="entry name" value="LPS_LOS_Heptosyltrfase"/>
</dbReference>
<dbReference type="PANTHER" id="PTHR30160">
    <property type="entry name" value="TETRAACYLDISACCHARIDE 4'-KINASE-RELATED"/>
    <property type="match status" value="1"/>
</dbReference>
<evidence type="ECO:0000313" key="4">
    <source>
        <dbReference type="Proteomes" id="UP000422108"/>
    </source>
</evidence>
<dbReference type="Pfam" id="PF01075">
    <property type="entry name" value="Glyco_transf_9"/>
    <property type="match status" value="1"/>
</dbReference>
<sequence length="352" mass="39562">MYRKHLPSAPSILIILMGALGDVARGLCIVSHIKNHRPKSKISWLVEPKWAEVVRFHPAIYRLIVFNRPRGLPAVKDLYRELSEENFDITLDLQRHFKSGFFSILSRAKRRVGFHRRNAKEFNWLMNNEHIDYSPGGLSKLDLYIRFTRHLGLPEPKSLDFGFSSLDIAAVRPHISAQLTESFVAVVMGSSWDSKDWVFEGYRQLVESILESGEIGVVLLGDRSQTEPAEQLTRIIRHPKLVDLVGKTSLLELTAILKAARTAVGPDSGPGHLAGAVKTPYVSLFGPTDPTLTAPYGSEHLVVQVKPECSPCYKRKCPIPDRWCMRQIEAGVVKAKIDQALLTSTCERFDTV</sequence>
<organism evidence="3 4">
    <name type="scientific">Desulfosarcina ovata subsp. ovata</name>
    <dbReference type="NCBI Taxonomy" id="2752305"/>
    <lineage>
        <taxon>Bacteria</taxon>
        <taxon>Pseudomonadati</taxon>
        <taxon>Thermodesulfobacteriota</taxon>
        <taxon>Desulfobacteria</taxon>
        <taxon>Desulfobacterales</taxon>
        <taxon>Desulfosarcinaceae</taxon>
        <taxon>Desulfosarcina</taxon>
    </lineage>
</organism>
<dbReference type="CDD" id="cd03789">
    <property type="entry name" value="GT9_LPS_heptosyltransferase"/>
    <property type="match status" value="1"/>
</dbReference>
<dbReference type="EMBL" id="AP021879">
    <property type="protein sequence ID" value="BBO87799.1"/>
    <property type="molecule type" value="Genomic_DNA"/>
</dbReference>
<evidence type="ECO:0000256" key="1">
    <source>
        <dbReference type="ARBA" id="ARBA00022676"/>
    </source>
</evidence>
<dbReference type="AlphaFoldDB" id="A0A5K8A5Q0"/>
<accession>A0A5K8A5Q0</accession>
<evidence type="ECO:0000256" key="2">
    <source>
        <dbReference type="ARBA" id="ARBA00022679"/>
    </source>
</evidence>
<dbReference type="SUPFAM" id="SSF53756">
    <property type="entry name" value="UDP-Glycosyltransferase/glycogen phosphorylase"/>
    <property type="match status" value="1"/>
</dbReference>
<dbReference type="GO" id="GO:0008713">
    <property type="term" value="F:ADP-heptose-lipopolysaccharide heptosyltransferase activity"/>
    <property type="evidence" value="ECO:0007669"/>
    <property type="project" value="TreeGrafter"/>
</dbReference>
<dbReference type="RefSeq" id="WP_155309209.1">
    <property type="nucleotide sequence ID" value="NZ_AP021879.1"/>
</dbReference>
<evidence type="ECO:0000313" key="3">
    <source>
        <dbReference type="EMBL" id="BBO87799.1"/>
    </source>
</evidence>
<dbReference type="GO" id="GO:0005829">
    <property type="term" value="C:cytosol"/>
    <property type="evidence" value="ECO:0007669"/>
    <property type="project" value="TreeGrafter"/>
</dbReference>
<reference evidence="3 4" key="1">
    <citation type="submission" date="2019-11" db="EMBL/GenBank/DDBJ databases">
        <title>Comparative genomics of hydrocarbon-degrading Desulfosarcina strains.</title>
        <authorList>
            <person name="Watanabe M."/>
            <person name="Kojima H."/>
            <person name="Fukui M."/>
        </authorList>
    </citation>
    <scope>NUCLEOTIDE SEQUENCE [LARGE SCALE GENOMIC DNA]</scope>
    <source>
        <strain evidence="4">oXyS1</strain>
    </source>
</reference>
<protein>
    <submittedName>
        <fullName evidence="3">Lipopolysaccharide heptosyltransferase I</fullName>
    </submittedName>
</protein>
<gene>
    <name evidence="3" type="primary">rfaF_2</name>
    <name evidence="3" type="ORF">DSCOOX_09790</name>
</gene>
<dbReference type="Proteomes" id="UP000422108">
    <property type="component" value="Chromosome"/>
</dbReference>
<keyword evidence="2 3" id="KW-0808">Transferase</keyword>
<name>A0A5K8A5Q0_9BACT</name>
<proteinExistence type="predicted"/>
<keyword evidence="4" id="KW-1185">Reference proteome</keyword>
<dbReference type="PANTHER" id="PTHR30160:SF1">
    <property type="entry name" value="LIPOPOLYSACCHARIDE 1,2-N-ACETYLGLUCOSAMINETRANSFERASE-RELATED"/>
    <property type="match status" value="1"/>
</dbReference>
<dbReference type="Gene3D" id="3.40.50.2000">
    <property type="entry name" value="Glycogen Phosphorylase B"/>
    <property type="match status" value="2"/>
</dbReference>
<dbReference type="GO" id="GO:0009244">
    <property type="term" value="P:lipopolysaccharide core region biosynthetic process"/>
    <property type="evidence" value="ECO:0007669"/>
    <property type="project" value="TreeGrafter"/>
</dbReference>
<dbReference type="InterPro" id="IPR002201">
    <property type="entry name" value="Glyco_trans_9"/>
</dbReference>
<keyword evidence="1" id="KW-0328">Glycosyltransferase</keyword>